<proteinExistence type="predicted"/>
<sequence>MRDHLISTYTISEGLRQSSSYKKYPSSYFKKRQAHNVELEESEPEDLEEASKDAFASSSKFLTKDRSGQTTSLKAESLMGTASAVTIQ</sequence>
<dbReference type="Proteomes" id="UP000284706">
    <property type="component" value="Unassembled WGS sequence"/>
</dbReference>
<evidence type="ECO:0000256" key="1">
    <source>
        <dbReference type="SAM" id="MobiDB-lite"/>
    </source>
</evidence>
<reference evidence="2 3" key="1">
    <citation type="journal article" date="2018" name="Evol. Lett.">
        <title>Horizontal gene cluster transfer increased hallucinogenic mushroom diversity.</title>
        <authorList>
            <person name="Reynolds H.T."/>
            <person name="Vijayakumar V."/>
            <person name="Gluck-Thaler E."/>
            <person name="Korotkin H.B."/>
            <person name="Matheny P.B."/>
            <person name="Slot J.C."/>
        </authorList>
    </citation>
    <scope>NUCLEOTIDE SEQUENCE [LARGE SCALE GENOMIC DNA]</scope>
    <source>
        <strain evidence="2 3">SRW20</strain>
    </source>
</reference>
<evidence type="ECO:0000313" key="3">
    <source>
        <dbReference type="Proteomes" id="UP000284706"/>
    </source>
</evidence>
<keyword evidence="3" id="KW-1185">Reference proteome</keyword>
<dbReference type="AlphaFoldDB" id="A0A409Y4K3"/>
<comment type="caution">
    <text evidence="2">The sequence shown here is derived from an EMBL/GenBank/DDBJ whole genome shotgun (WGS) entry which is preliminary data.</text>
</comment>
<protein>
    <submittedName>
        <fullName evidence="2">Uncharacterized protein</fullName>
    </submittedName>
</protein>
<name>A0A409Y4K3_9AGAR</name>
<feature type="region of interest" description="Disordered" evidence="1">
    <location>
        <begin position="35"/>
        <end position="73"/>
    </location>
</feature>
<organism evidence="2 3">
    <name type="scientific">Gymnopilus dilepis</name>
    <dbReference type="NCBI Taxonomy" id="231916"/>
    <lineage>
        <taxon>Eukaryota</taxon>
        <taxon>Fungi</taxon>
        <taxon>Dikarya</taxon>
        <taxon>Basidiomycota</taxon>
        <taxon>Agaricomycotina</taxon>
        <taxon>Agaricomycetes</taxon>
        <taxon>Agaricomycetidae</taxon>
        <taxon>Agaricales</taxon>
        <taxon>Agaricineae</taxon>
        <taxon>Hymenogastraceae</taxon>
        <taxon>Gymnopilus</taxon>
    </lineage>
</organism>
<evidence type="ECO:0000313" key="2">
    <source>
        <dbReference type="EMBL" id="PPQ97939.1"/>
    </source>
</evidence>
<gene>
    <name evidence="2" type="ORF">CVT26_002944</name>
</gene>
<feature type="compositionally biased region" description="Acidic residues" evidence="1">
    <location>
        <begin position="39"/>
        <end position="48"/>
    </location>
</feature>
<accession>A0A409Y4K3</accession>
<dbReference type="InParanoid" id="A0A409Y4K3"/>
<dbReference type="EMBL" id="NHYE01001161">
    <property type="protein sequence ID" value="PPQ97939.1"/>
    <property type="molecule type" value="Genomic_DNA"/>
</dbReference>